<reference evidence="1 2" key="1">
    <citation type="submission" date="2024-01" db="EMBL/GenBank/DDBJ databases">
        <title>A draft genome for a cacao thread blight-causing isolate of Paramarasmius palmivorus.</title>
        <authorList>
            <person name="Baruah I.K."/>
            <person name="Bukari Y."/>
            <person name="Amoako-Attah I."/>
            <person name="Meinhardt L.W."/>
            <person name="Bailey B.A."/>
            <person name="Cohen S.P."/>
        </authorList>
    </citation>
    <scope>NUCLEOTIDE SEQUENCE [LARGE SCALE GENOMIC DNA]</scope>
    <source>
        <strain evidence="1 2">GH-12</strain>
    </source>
</reference>
<sequence length="575" mass="64670">MAPTPTSFGKEGSPPETAIEEHINTLQIPRIGNHGLPALQLYRLGSFATEGELRKRKEDIFSGDNSCGQTLQSDSEQFTDRLLDVSLDIIQALSRDQVDEVVAASVIAELSAAIIARLGKTTRIYIVLDEANAAANAYERSFRDDDGNYYPLLKVILKTWKDILQDMPFIFVVAGSEIPEECFAGEIEWKNFVWKSNTEKQRCYIQQFLPDNLRESVGDPLMQRMWRWVRGRHRFTSACIAVLLENSYAKPFAYLDMIIHRSTGYLPCADLRYPSPIFPFGLLDFEVMKKRQLRSYVHLAVIDPLVSSSNPGFPKKAVKLINEGMGRFTDSRCTDIVIDEPLVIARAVAWFTSCEGGTPASILEYQYFVEHLIDPGMAPRHPPAYLAFALALAFSKSRRISDILLMSRPVPLWSRRAHIVARTRQPNLTLENPVRDVNGTHQTLVTYSTSLTDTLQWLRHSHPTPFCIHVTDATATLIFIVKLSNGGRFWAVMRALYSLGDRKDVTTKIQDTLHSLKPENLFQHPSAHEPSSNIFSALDSLPNICPQVGPHGILPVIAIIGKDVDRNISQHLACR</sequence>
<dbReference type="Proteomes" id="UP001383192">
    <property type="component" value="Unassembled WGS sequence"/>
</dbReference>
<dbReference type="AlphaFoldDB" id="A0AAW0E924"/>
<protein>
    <submittedName>
        <fullName evidence="1">Uncharacterized protein</fullName>
    </submittedName>
</protein>
<evidence type="ECO:0000313" key="2">
    <source>
        <dbReference type="Proteomes" id="UP001383192"/>
    </source>
</evidence>
<keyword evidence="2" id="KW-1185">Reference proteome</keyword>
<evidence type="ECO:0000313" key="1">
    <source>
        <dbReference type="EMBL" id="KAK7060750.1"/>
    </source>
</evidence>
<proteinExistence type="predicted"/>
<comment type="caution">
    <text evidence="1">The sequence shown here is derived from an EMBL/GenBank/DDBJ whole genome shotgun (WGS) entry which is preliminary data.</text>
</comment>
<dbReference type="EMBL" id="JAYKXP010000002">
    <property type="protein sequence ID" value="KAK7060750.1"/>
    <property type="molecule type" value="Genomic_DNA"/>
</dbReference>
<name>A0AAW0E924_9AGAR</name>
<organism evidence="1 2">
    <name type="scientific">Paramarasmius palmivorus</name>
    <dbReference type="NCBI Taxonomy" id="297713"/>
    <lineage>
        <taxon>Eukaryota</taxon>
        <taxon>Fungi</taxon>
        <taxon>Dikarya</taxon>
        <taxon>Basidiomycota</taxon>
        <taxon>Agaricomycotina</taxon>
        <taxon>Agaricomycetes</taxon>
        <taxon>Agaricomycetidae</taxon>
        <taxon>Agaricales</taxon>
        <taxon>Marasmiineae</taxon>
        <taxon>Marasmiaceae</taxon>
        <taxon>Paramarasmius</taxon>
    </lineage>
</organism>
<gene>
    <name evidence="1" type="ORF">VNI00_000482</name>
</gene>
<accession>A0AAW0E924</accession>